<evidence type="ECO:0000256" key="1">
    <source>
        <dbReference type="ARBA" id="ARBA00004141"/>
    </source>
</evidence>
<evidence type="ECO:0000256" key="6">
    <source>
        <dbReference type="SAM" id="Phobius"/>
    </source>
</evidence>
<evidence type="ECO:0000256" key="5">
    <source>
        <dbReference type="ARBA" id="ARBA00023136"/>
    </source>
</evidence>
<dbReference type="OrthoDB" id="2018619at2759"/>
<name>A0A9W9A7F8_9AGAR</name>
<evidence type="ECO:0000256" key="2">
    <source>
        <dbReference type="ARBA" id="ARBA00008974"/>
    </source>
</evidence>
<comment type="similarity">
    <text evidence="2">Belongs to the purine-cytosine permease (2.A.39) family.</text>
</comment>
<dbReference type="PANTHER" id="PTHR30618">
    <property type="entry name" value="NCS1 FAMILY PURINE/PYRIMIDINE TRANSPORTER"/>
    <property type="match status" value="1"/>
</dbReference>
<dbReference type="GO" id="GO:0015205">
    <property type="term" value="F:nucleobase transmembrane transporter activity"/>
    <property type="evidence" value="ECO:0007669"/>
    <property type="project" value="TreeGrafter"/>
</dbReference>
<evidence type="ECO:0000313" key="8">
    <source>
        <dbReference type="Proteomes" id="UP001150266"/>
    </source>
</evidence>
<feature type="transmembrane region" description="Helical" evidence="6">
    <location>
        <begin position="504"/>
        <end position="524"/>
    </location>
</feature>
<keyword evidence="4 6" id="KW-1133">Transmembrane helix</keyword>
<sequence length="621" mass="69408">MYLVSRKSSSKISGPDAFKRRRVRHVDLRTLCWRKNSGADAVQKLQGATMEQKESIEQHGGTLCLSRFVEAMKVPGADAYNEHHIWSNQDLDPTPFSERNWRWYHYVSLWWGSSFNANDWSTGSSLLSIGLTFGNAMGAVVIGALLSSIAIVFAARPGSEYHIGYPVLIRASMGMYAGYFFVALRSLIAIIYYGIQSYYAGSLVSVMLRCMFGQRWTELAPFPISANITSQAFAGFMIFYAFTFPLMFIHPRSIHTLFLWKAILVPPCAIALSAWAVTQAGGISNFSLGMSGVTGSQLGWAWMNGVNTILSGISPMIVSQPDITRYARTPFDASYPPAFANLIVKVLIFFLAICTAASLQVIYGGQPTWNLWDQLNLILDYNWNAGARTLCFIIGFAFASASALTNISANSVPFAADITGLVPRWMNIRRGQILCALLGLAITPWNFLQNAQQFLTFLGSYNMFMGSLLAVIWSDYFLIRKGNLHIPSLYTSDPKAPYWYWRGINWRGLLAWMCGSFIPFPGLIGSYNVNLVDQSAIRMFQNGWIISISISLVVYYVLVTIFPVPIYPPTHAKEHVIRGYLAKQHLTGVFPDEDWHPTVDNLFEHDKSLAAVNENELKTDV</sequence>
<gene>
    <name evidence="7" type="ORF">J3R30DRAFT_578430</name>
</gene>
<dbReference type="InterPro" id="IPR045225">
    <property type="entry name" value="Uracil/uridine/allantoin_perm"/>
</dbReference>
<evidence type="ECO:0000256" key="3">
    <source>
        <dbReference type="ARBA" id="ARBA00022692"/>
    </source>
</evidence>
<evidence type="ECO:0000313" key="7">
    <source>
        <dbReference type="EMBL" id="KAJ4475651.1"/>
    </source>
</evidence>
<dbReference type="Pfam" id="PF02133">
    <property type="entry name" value="Transp_cyt_pur"/>
    <property type="match status" value="1"/>
</dbReference>
<evidence type="ECO:0000256" key="4">
    <source>
        <dbReference type="ARBA" id="ARBA00022989"/>
    </source>
</evidence>
<dbReference type="EMBL" id="JAOTPV010000014">
    <property type="protein sequence ID" value="KAJ4475651.1"/>
    <property type="molecule type" value="Genomic_DNA"/>
</dbReference>
<keyword evidence="3 6" id="KW-0812">Transmembrane</keyword>
<dbReference type="Proteomes" id="UP001150266">
    <property type="component" value="Unassembled WGS sequence"/>
</dbReference>
<feature type="transmembrane region" description="Helical" evidence="6">
    <location>
        <begin position="544"/>
        <end position="567"/>
    </location>
</feature>
<keyword evidence="5 6" id="KW-0472">Membrane</keyword>
<feature type="transmembrane region" description="Helical" evidence="6">
    <location>
        <begin position="258"/>
        <end position="278"/>
    </location>
</feature>
<feature type="transmembrane region" description="Helical" evidence="6">
    <location>
        <begin position="383"/>
        <end position="404"/>
    </location>
</feature>
<dbReference type="InterPro" id="IPR001248">
    <property type="entry name" value="Pur-cyt_permease"/>
</dbReference>
<dbReference type="PANTHER" id="PTHR30618:SF0">
    <property type="entry name" value="PURINE-URACIL PERMEASE NCS1"/>
    <property type="match status" value="1"/>
</dbReference>
<dbReference type="CDD" id="cd11482">
    <property type="entry name" value="SLC-NCS1sbd_NRT1-like"/>
    <property type="match status" value="1"/>
</dbReference>
<dbReference type="GO" id="GO:0005886">
    <property type="term" value="C:plasma membrane"/>
    <property type="evidence" value="ECO:0007669"/>
    <property type="project" value="TreeGrafter"/>
</dbReference>
<comment type="caution">
    <text evidence="7">The sequence shown here is derived from an EMBL/GenBank/DDBJ whole genome shotgun (WGS) entry which is preliminary data.</text>
</comment>
<dbReference type="AlphaFoldDB" id="A0A9W9A7F8"/>
<keyword evidence="8" id="KW-1185">Reference proteome</keyword>
<reference evidence="7" key="1">
    <citation type="submission" date="2022-08" db="EMBL/GenBank/DDBJ databases">
        <title>A Global Phylogenomic Analysis of the Shiitake Genus Lentinula.</title>
        <authorList>
            <consortium name="DOE Joint Genome Institute"/>
            <person name="Sierra-Patev S."/>
            <person name="Min B."/>
            <person name="Naranjo-Ortiz M."/>
            <person name="Looney B."/>
            <person name="Konkel Z."/>
            <person name="Slot J.C."/>
            <person name="Sakamoto Y."/>
            <person name="Steenwyk J.L."/>
            <person name="Rokas A."/>
            <person name="Carro J."/>
            <person name="Camarero S."/>
            <person name="Ferreira P."/>
            <person name="Molpeceres G."/>
            <person name="Ruiz-Duenas F.J."/>
            <person name="Serrano A."/>
            <person name="Henrissat B."/>
            <person name="Drula E."/>
            <person name="Hughes K.W."/>
            <person name="Mata J.L."/>
            <person name="Ishikawa N.K."/>
            <person name="Vargas-Isla R."/>
            <person name="Ushijima S."/>
            <person name="Smith C.A."/>
            <person name="Ahrendt S."/>
            <person name="Andreopoulos W."/>
            <person name="He G."/>
            <person name="Labutti K."/>
            <person name="Lipzen A."/>
            <person name="Ng V."/>
            <person name="Riley R."/>
            <person name="Sandor L."/>
            <person name="Barry K."/>
            <person name="Martinez A.T."/>
            <person name="Xiao Y."/>
            <person name="Gibbons J.G."/>
            <person name="Terashima K."/>
            <person name="Grigoriev I.V."/>
            <person name="Hibbett D.S."/>
        </authorList>
    </citation>
    <scope>NUCLEOTIDE SEQUENCE</scope>
    <source>
        <strain evidence="7">JLM2183</strain>
    </source>
</reference>
<accession>A0A9W9A7F8</accession>
<feature type="transmembrane region" description="Helical" evidence="6">
    <location>
        <begin position="298"/>
        <end position="318"/>
    </location>
</feature>
<feature type="transmembrane region" description="Helical" evidence="6">
    <location>
        <begin position="339"/>
        <end position="363"/>
    </location>
</feature>
<comment type="subcellular location">
    <subcellularLocation>
        <location evidence="1">Membrane</location>
        <topology evidence="1">Multi-pass membrane protein</topology>
    </subcellularLocation>
</comment>
<protein>
    <submittedName>
        <fullName evidence="7">Uracil permease</fullName>
    </submittedName>
</protein>
<feature type="transmembrane region" description="Helical" evidence="6">
    <location>
        <begin position="176"/>
        <end position="195"/>
    </location>
</feature>
<feature type="transmembrane region" description="Helical" evidence="6">
    <location>
        <begin position="136"/>
        <end position="155"/>
    </location>
</feature>
<feature type="transmembrane region" description="Helical" evidence="6">
    <location>
        <begin position="454"/>
        <end position="479"/>
    </location>
</feature>
<dbReference type="Gene3D" id="1.10.4160.10">
    <property type="entry name" value="Hydantoin permease"/>
    <property type="match status" value="1"/>
</dbReference>
<proteinExistence type="inferred from homology"/>
<organism evidence="7 8">
    <name type="scientific">Lentinula aciculospora</name>
    <dbReference type="NCBI Taxonomy" id="153920"/>
    <lineage>
        <taxon>Eukaryota</taxon>
        <taxon>Fungi</taxon>
        <taxon>Dikarya</taxon>
        <taxon>Basidiomycota</taxon>
        <taxon>Agaricomycotina</taxon>
        <taxon>Agaricomycetes</taxon>
        <taxon>Agaricomycetidae</taxon>
        <taxon>Agaricales</taxon>
        <taxon>Marasmiineae</taxon>
        <taxon>Omphalotaceae</taxon>
        <taxon>Lentinula</taxon>
    </lineage>
</organism>
<feature type="transmembrane region" description="Helical" evidence="6">
    <location>
        <begin position="228"/>
        <end position="249"/>
    </location>
</feature>